<proteinExistence type="predicted"/>
<evidence type="ECO:0000313" key="2">
    <source>
        <dbReference type="EMBL" id="SFI63864.1"/>
    </source>
</evidence>
<keyword evidence="3" id="KW-1185">Reference proteome</keyword>
<feature type="domain" description="Peptidase M14" evidence="1">
    <location>
        <begin position="27"/>
        <end position="130"/>
    </location>
</feature>
<evidence type="ECO:0000259" key="1">
    <source>
        <dbReference type="Pfam" id="PF00246"/>
    </source>
</evidence>
<dbReference type="Proteomes" id="UP000242560">
    <property type="component" value="Unassembled WGS sequence"/>
</dbReference>
<keyword evidence="2" id="KW-0378">Hydrolase</keyword>
<name>A0A1I3JUK3_9FLAO</name>
<reference evidence="3" key="1">
    <citation type="submission" date="2016-10" db="EMBL/GenBank/DDBJ databases">
        <authorList>
            <person name="Varghese N."/>
            <person name="Submissions S."/>
        </authorList>
    </citation>
    <scope>NUCLEOTIDE SEQUENCE [LARGE SCALE GENOMIC DNA]</scope>
    <source>
        <strain evidence="3">DSM 22251</strain>
    </source>
</reference>
<keyword evidence="2" id="KW-0645">Protease</keyword>
<gene>
    <name evidence="2" type="ORF">SAMN05421638_0392</name>
</gene>
<dbReference type="GO" id="GO:0004181">
    <property type="term" value="F:metallocarboxypeptidase activity"/>
    <property type="evidence" value="ECO:0007669"/>
    <property type="project" value="InterPro"/>
</dbReference>
<dbReference type="GO" id="GO:0008270">
    <property type="term" value="F:zinc ion binding"/>
    <property type="evidence" value="ECO:0007669"/>
    <property type="project" value="InterPro"/>
</dbReference>
<organism evidence="2 3">
    <name type="scientific">Kaistella treverensis</name>
    <dbReference type="NCBI Taxonomy" id="631455"/>
    <lineage>
        <taxon>Bacteria</taxon>
        <taxon>Pseudomonadati</taxon>
        <taxon>Bacteroidota</taxon>
        <taxon>Flavobacteriia</taxon>
        <taxon>Flavobacteriales</taxon>
        <taxon>Weeksellaceae</taxon>
        <taxon>Chryseobacterium group</taxon>
        <taxon>Kaistella</taxon>
    </lineage>
</organism>
<dbReference type="EMBL" id="FORQ01000001">
    <property type="protein sequence ID" value="SFI63864.1"/>
    <property type="molecule type" value="Genomic_DNA"/>
</dbReference>
<evidence type="ECO:0000313" key="3">
    <source>
        <dbReference type="Proteomes" id="UP000242560"/>
    </source>
</evidence>
<dbReference type="Pfam" id="PF00246">
    <property type="entry name" value="Peptidase_M14"/>
    <property type="match status" value="1"/>
</dbReference>
<dbReference type="Gene3D" id="3.40.630.10">
    <property type="entry name" value="Zn peptidases"/>
    <property type="match status" value="1"/>
</dbReference>
<keyword evidence="2" id="KW-0121">Carboxypeptidase</keyword>
<dbReference type="AlphaFoldDB" id="A0A1I3JUK3"/>
<sequence length="368" mass="42790">MSISKYYIENPNFPKRYISPEKLFFFLQQNYSDFIQQVGTSDLNKPIYMLSLGNGDVNILAWSQMHGNESNATHAILDLLEIFRNHAELKEELFSKMSLDFVLMLNPDGSEKWTRRNALDIDINRDFLKESSKEILVLKELYTKKKYDYALNLHEQRTIFSTDGVHPATLSFLAPSQDFERTLTVGRQKSMAVISRIFEKLNPLLPNQIARYTDEFYPTSLGDNLMRKGIPNVLFEGGHFQNDYLRKETRKFYTIALYEALHAMGELNGSTEGWENYKEIPQNKETHFDIIYRNVKLNTEYLCVLDIAVQFKEIIDPGNSEISFEPIVVEVGDVGRKKGWQEIECTGKTFVSEHRFPKLNEKVDFTIE</sequence>
<accession>A0A1I3JUK3</accession>
<dbReference type="GO" id="GO:0006508">
    <property type="term" value="P:proteolysis"/>
    <property type="evidence" value="ECO:0007669"/>
    <property type="project" value="InterPro"/>
</dbReference>
<dbReference type="RefSeq" id="WP_089818165.1">
    <property type="nucleotide sequence ID" value="NZ_FORQ01000001.1"/>
</dbReference>
<protein>
    <submittedName>
        <fullName evidence="2">Zinc carboxypeptidase</fullName>
    </submittedName>
</protein>
<dbReference type="SUPFAM" id="SSF53187">
    <property type="entry name" value="Zn-dependent exopeptidases"/>
    <property type="match status" value="1"/>
</dbReference>
<dbReference type="InterPro" id="IPR000834">
    <property type="entry name" value="Peptidase_M14"/>
</dbReference>